<keyword evidence="1" id="KW-0808">Transferase</keyword>
<evidence type="ECO:0000313" key="4">
    <source>
        <dbReference type="Proteomes" id="UP001499990"/>
    </source>
</evidence>
<gene>
    <name evidence="3" type="ORF">GCM10020367_44180</name>
</gene>
<sequence>MAALIDVSFRLSRRPRSVPRARAALHAVLADWSAGDDLLHTAELVLSELVTNALRVRAPNDRQIGVRIAYSATGGMLRLEVSDAGSGRPELRRPEADETEGRGLWIVEALSLRWGVSPRAGGIGKTVWSELKAPALTPARATREIAAVAVQAGQSVRARGDWRTVRHVRTERQASGGLTVVLGLDEGPPLRVPAGEPLAVRDPAVQ</sequence>
<reference evidence="4" key="1">
    <citation type="journal article" date="2019" name="Int. J. Syst. Evol. Microbiol.">
        <title>The Global Catalogue of Microorganisms (GCM) 10K type strain sequencing project: providing services to taxonomists for standard genome sequencing and annotation.</title>
        <authorList>
            <consortium name="The Broad Institute Genomics Platform"/>
            <consortium name="The Broad Institute Genome Sequencing Center for Infectious Disease"/>
            <person name="Wu L."/>
            <person name="Ma J."/>
        </authorList>
    </citation>
    <scope>NUCLEOTIDE SEQUENCE [LARGE SCALE GENOMIC DNA]</scope>
    <source>
        <strain evidence="4">JCM 9651</strain>
    </source>
</reference>
<evidence type="ECO:0000313" key="3">
    <source>
        <dbReference type="EMBL" id="GAA3375633.1"/>
    </source>
</evidence>
<organism evidence="3 4">
    <name type="scientific">Streptomyces sannanensis</name>
    <dbReference type="NCBI Taxonomy" id="285536"/>
    <lineage>
        <taxon>Bacteria</taxon>
        <taxon>Bacillati</taxon>
        <taxon>Actinomycetota</taxon>
        <taxon>Actinomycetes</taxon>
        <taxon>Kitasatosporales</taxon>
        <taxon>Streptomycetaceae</taxon>
        <taxon>Streptomyces</taxon>
    </lineage>
</organism>
<evidence type="ECO:0000256" key="1">
    <source>
        <dbReference type="ARBA" id="ARBA00022527"/>
    </source>
</evidence>
<evidence type="ECO:0000259" key="2">
    <source>
        <dbReference type="Pfam" id="PF13581"/>
    </source>
</evidence>
<dbReference type="PANTHER" id="PTHR35526">
    <property type="entry name" value="ANTI-SIGMA-F FACTOR RSBW-RELATED"/>
    <property type="match status" value="1"/>
</dbReference>
<dbReference type="CDD" id="cd16936">
    <property type="entry name" value="HATPase_RsbW-like"/>
    <property type="match status" value="1"/>
</dbReference>
<dbReference type="RefSeq" id="WP_345040348.1">
    <property type="nucleotide sequence ID" value="NZ_BAAAYL010000001.1"/>
</dbReference>
<dbReference type="InterPro" id="IPR050267">
    <property type="entry name" value="Anti-sigma-factor_SerPK"/>
</dbReference>
<dbReference type="Proteomes" id="UP001499990">
    <property type="component" value="Unassembled WGS sequence"/>
</dbReference>
<dbReference type="InterPro" id="IPR003594">
    <property type="entry name" value="HATPase_dom"/>
</dbReference>
<dbReference type="Pfam" id="PF13581">
    <property type="entry name" value="HATPase_c_2"/>
    <property type="match status" value="1"/>
</dbReference>
<comment type="caution">
    <text evidence="3">The sequence shown here is derived from an EMBL/GenBank/DDBJ whole genome shotgun (WGS) entry which is preliminary data.</text>
</comment>
<keyword evidence="1" id="KW-0418">Kinase</keyword>
<proteinExistence type="predicted"/>
<protein>
    <recommendedName>
        <fullName evidence="2">Histidine kinase/HSP90-like ATPase domain-containing protein</fullName>
    </recommendedName>
</protein>
<dbReference type="InterPro" id="IPR036890">
    <property type="entry name" value="HATPase_C_sf"/>
</dbReference>
<keyword evidence="1" id="KW-0723">Serine/threonine-protein kinase</keyword>
<feature type="domain" description="Histidine kinase/HSP90-like ATPase" evidence="2">
    <location>
        <begin position="12"/>
        <end position="113"/>
    </location>
</feature>
<dbReference type="PANTHER" id="PTHR35526:SF3">
    <property type="entry name" value="ANTI-SIGMA-F FACTOR RSBW"/>
    <property type="match status" value="1"/>
</dbReference>
<dbReference type="EMBL" id="BAAAYL010000001">
    <property type="protein sequence ID" value="GAA3375633.1"/>
    <property type="molecule type" value="Genomic_DNA"/>
</dbReference>
<accession>A0ABP6SG44</accession>
<dbReference type="SUPFAM" id="SSF55874">
    <property type="entry name" value="ATPase domain of HSP90 chaperone/DNA topoisomerase II/histidine kinase"/>
    <property type="match status" value="1"/>
</dbReference>
<keyword evidence="4" id="KW-1185">Reference proteome</keyword>
<dbReference type="Gene3D" id="3.30.565.10">
    <property type="entry name" value="Histidine kinase-like ATPase, C-terminal domain"/>
    <property type="match status" value="1"/>
</dbReference>
<name>A0ABP6SG44_9ACTN</name>